<evidence type="ECO:0000256" key="1">
    <source>
        <dbReference type="SAM" id="MobiDB-lite"/>
    </source>
</evidence>
<dbReference type="GO" id="GO:0006307">
    <property type="term" value="P:DNA alkylation repair"/>
    <property type="evidence" value="ECO:0007669"/>
    <property type="project" value="InterPro"/>
</dbReference>
<feature type="compositionally biased region" description="Polar residues" evidence="1">
    <location>
        <begin position="245"/>
        <end position="279"/>
    </location>
</feature>
<dbReference type="Pfam" id="PF10469">
    <property type="entry name" value="AKAP7_NLS"/>
    <property type="match status" value="1"/>
</dbReference>
<dbReference type="PANTHER" id="PTHR13360">
    <property type="entry name" value="ACTIVATING SIGNAL COINTEGRATOR 1 COMPLEX SUBUNIT 1"/>
    <property type="match status" value="1"/>
</dbReference>
<feature type="domain" description="A-kinase anchor protein 7-like phosphoesterase" evidence="2">
    <location>
        <begin position="33"/>
        <end position="355"/>
    </location>
</feature>
<feature type="region of interest" description="Disordered" evidence="1">
    <location>
        <begin position="466"/>
        <end position="491"/>
    </location>
</feature>
<feature type="compositionally biased region" description="Polar residues" evidence="1">
    <location>
        <begin position="369"/>
        <end position="383"/>
    </location>
</feature>
<comment type="caution">
    <text evidence="3">The sequence shown here is derived from an EMBL/GenBank/DDBJ whole genome shotgun (WGS) entry which is preliminary data.</text>
</comment>
<dbReference type="InterPro" id="IPR019510">
    <property type="entry name" value="AKAP7-like_phosphoesterase"/>
</dbReference>
<evidence type="ECO:0000313" key="3">
    <source>
        <dbReference type="EMBL" id="RWQ93329.1"/>
    </source>
</evidence>
<dbReference type="GO" id="GO:0005634">
    <property type="term" value="C:nucleus"/>
    <property type="evidence" value="ECO:0007669"/>
    <property type="project" value="TreeGrafter"/>
</dbReference>
<evidence type="ECO:0000313" key="4">
    <source>
        <dbReference type="Proteomes" id="UP000283841"/>
    </source>
</evidence>
<dbReference type="STRING" id="264951.A0A443HNE7"/>
<keyword evidence="4" id="KW-1185">Reference proteome</keyword>
<dbReference type="EMBL" id="RCNU01000010">
    <property type="protein sequence ID" value="RWQ93329.1"/>
    <property type="molecule type" value="Genomic_DNA"/>
</dbReference>
<dbReference type="Gene3D" id="3.90.1140.10">
    <property type="entry name" value="Cyclic phosphodiesterase"/>
    <property type="match status" value="1"/>
</dbReference>
<dbReference type="InterPro" id="IPR009210">
    <property type="entry name" value="ASCC1"/>
</dbReference>
<feature type="region of interest" description="Disordered" evidence="1">
    <location>
        <begin position="369"/>
        <end position="413"/>
    </location>
</feature>
<feature type="region of interest" description="Disordered" evidence="1">
    <location>
        <begin position="1"/>
        <end position="30"/>
    </location>
</feature>
<protein>
    <recommendedName>
        <fullName evidence="2">A-kinase anchor protein 7-like phosphoesterase domain-containing protein</fullName>
    </recommendedName>
</protein>
<gene>
    <name evidence="3" type="ORF">C8Q69DRAFT_509276</name>
</gene>
<organism evidence="3 4">
    <name type="scientific">Byssochlamys spectabilis</name>
    <name type="common">Paecilomyces variotii</name>
    <dbReference type="NCBI Taxonomy" id="264951"/>
    <lineage>
        <taxon>Eukaryota</taxon>
        <taxon>Fungi</taxon>
        <taxon>Dikarya</taxon>
        <taxon>Ascomycota</taxon>
        <taxon>Pezizomycotina</taxon>
        <taxon>Eurotiomycetes</taxon>
        <taxon>Eurotiomycetidae</taxon>
        <taxon>Eurotiales</taxon>
        <taxon>Thermoascaceae</taxon>
        <taxon>Paecilomyces</taxon>
    </lineage>
</organism>
<proteinExistence type="predicted"/>
<dbReference type="GO" id="GO:0006355">
    <property type="term" value="P:regulation of DNA-templated transcription"/>
    <property type="evidence" value="ECO:0007669"/>
    <property type="project" value="TreeGrafter"/>
</dbReference>
<dbReference type="PANTHER" id="PTHR13360:SF1">
    <property type="entry name" value="ACTIVATING SIGNAL COINTEGRATOR 1 COMPLEX SUBUNIT 1"/>
    <property type="match status" value="1"/>
</dbReference>
<accession>A0A443HNE7</accession>
<feature type="region of interest" description="Disordered" evidence="1">
    <location>
        <begin position="241"/>
        <end position="306"/>
    </location>
</feature>
<dbReference type="VEuPathDB" id="FungiDB:C8Q69DRAFT_509276"/>
<name>A0A443HNE7_BYSSP</name>
<dbReference type="RefSeq" id="XP_028482974.1">
    <property type="nucleotide sequence ID" value="XM_028633078.1"/>
</dbReference>
<reference evidence="3 4" key="1">
    <citation type="journal article" date="2018" name="Front. Microbiol.">
        <title>Genomic and genetic insights into a cosmopolitan fungus, Paecilomyces variotii (Eurotiales).</title>
        <authorList>
            <person name="Urquhart A.S."/>
            <person name="Mondo S.J."/>
            <person name="Makela M.R."/>
            <person name="Hane J.K."/>
            <person name="Wiebenga A."/>
            <person name="He G."/>
            <person name="Mihaltcheva S."/>
            <person name="Pangilinan J."/>
            <person name="Lipzen A."/>
            <person name="Barry K."/>
            <person name="de Vries R.P."/>
            <person name="Grigoriev I.V."/>
            <person name="Idnurm A."/>
        </authorList>
    </citation>
    <scope>NUCLEOTIDE SEQUENCE [LARGE SCALE GENOMIC DNA]</scope>
    <source>
        <strain evidence="3 4">CBS 101075</strain>
    </source>
</reference>
<dbReference type="AlphaFoldDB" id="A0A443HNE7"/>
<evidence type="ECO:0000259" key="2">
    <source>
        <dbReference type="Pfam" id="PF10469"/>
    </source>
</evidence>
<dbReference type="Proteomes" id="UP000283841">
    <property type="component" value="Unassembled WGS sequence"/>
</dbReference>
<dbReference type="GeneID" id="39602355"/>
<sequence length="491" mass="53585">MSEPRDQPGPPHRARNLRNNNHNQKREKKPPLTHFLCFPLVNDVSLPQLESSIATFKAAIPSRLRTENDHPLKPTPPLIPDGAVRPVGTLHLTLGVMSLPTKERLDEAINLLQSLDLVSIAREAEARAKSMQNRARALLETPLNPDFVDSEPPATAEAREGLLPTASEQLATGTDLVRPVTPDSPEPLIVSLESMHALPRARSATVLYAAPVDPTSRLYPFSVLLREKFLEAGFLEGEYKKPAASENQGSQKAEGNSEGLQQVESSSRPEAEATLQQSLLEEVPTGIAEDPTSGPSSSKIKLKEKKPKARPLLLHATIVNTIYAGRGRRRDGGPKNGTYTFDARDILAHYRDYYIDTDRTQPRSTIIATGISEDQLSAESNSDAEGGKDEGNRPPEKKQKQMQNKRPGADDSTKIPFLWARDIPIDKVCICEMGAKKLDASNGDPNAERLSQAYKVIAERSLGFHGPRNAIHTSADEDTNSVDGGVAVNAS</sequence>
<feature type="compositionally biased region" description="Basic and acidic residues" evidence="1">
    <location>
        <begin position="385"/>
        <end position="399"/>
    </location>
</feature>